<proteinExistence type="predicted"/>
<keyword evidence="2" id="KW-0808">Transferase</keyword>
<dbReference type="FunFam" id="3.30.1330.10:FF:000023">
    <property type="entry name" value="Putative selenophosphate synthetase"/>
    <property type="match status" value="1"/>
</dbReference>
<keyword evidence="5" id="KW-0418">Kinase</keyword>
<dbReference type="GO" id="GO:0046872">
    <property type="term" value="F:metal ion binding"/>
    <property type="evidence" value="ECO:0007669"/>
    <property type="project" value="UniProtKB-KW"/>
</dbReference>
<dbReference type="InterPro" id="IPR016188">
    <property type="entry name" value="PurM-like_N"/>
</dbReference>
<keyword evidence="3" id="KW-0479">Metal-binding</keyword>
<evidence type="ECO:0000256" key="8">
    <source>
        <dbReference type="ARBA" id="ARBA00023266"/>
    </source>
</evidence>
<dbReference type="CDD" id="cd02195">
    <property type="entry name" value="SelD"/>
    <property type="match status" value="1"/>
</dbReference>
<dbReference type="GO" id="GO:0005524">
    <property type="term" value="F:ATP binding"/>
    <property type="evidence" value="ECO:0007669"/>
    <property type="project" value="UniProtKB-KW"/>
</dbReference>
<reference evidence="13" key="1">
    <citation type="submission" date="2021-01" db="EMBL/GenBank/DDBJ databases">
        <authorList>
            <person name="Corre E."/>
            <person name="Pelletier E."/>
            <person name="Niang G."/>
            <person name="Scheremetjew M."/>
            <person name="Finn R."/>
            <person name="Kale V."/>
            <person name="Holt S."/>
            <person name="Cochrane G."/>
            <person name="Meng A."/>
            <person name="Brown T."/>
            <person name="Cohen L."/>
        </authorList>
    </citation>
    <scope>NUCLEOTIDE SEQUENCE</scope>
    <source>
        <strain evidence="13">DIVA3 518/3/11/1/6</strain>
    </source>
</reference>
<evidence type="ECO:0000256" key="1">
    <source>
        <dbReference type="ARBA" id="ARBA00001946"/>
    </source>
</evidence>
<keyword evidence="6" id="KW-0067">ATP-binding</keyword>
<feature type="domain" description="PurM-like C-terminal" evidence="12">
    <location>
        <begin position="125"/>
        <end position="290"/>
    </location>
</feature>
<dbReference type="PANTHER" id="PTHR10256">
    <property type="entry name" value="SELENIDE, WATER DIKINASE"/>
    <property type="match status" value="1"/>
</dbReference>
<keyword evidence="4" id="KW-0547">Nucleotide-binding</keyword>
<evidence type="ECO:0000256" key="4">
    <source>
        <dbReference type="ARBA" id="ARBA00022741"/>
    </source>
</evidence>
<dbReference type="GO" id="GO:0005737">
    <property type="term" value="C:cytoplasm"/>
    <property type="evidence" value="ECO:0007669"/>
    <property type="project" value="TreeGrafter"/>
</dbReference>
<dbReference type="InterPro" id="IPR010918">
    <property type="entry name" value="PurM-like_C_dom"/>
</dbReference>
<gene>
    <name evidence="13" type="ORF">VSP0166_LOCUS11345</name>
</gene>
<dbReference type="PIRSF" id="PIRSF036407">
    <property type="entry name" value="Selenphspht_syn"/>
    <property type="match status" value="1"/>
</dbReference>
<evidence type="ECO:0000256" key="5">
    <source>
        <dbReference type="ARBA" id="ARBA00022777"/>
    </source>
</evidence>
<dbReference type="Pfam" id="PF02769">
    <property type="entry name" value="AIRS_C"/>
    <property type="match status" value="1"/>
</dbReference>
<dbReference type="FunFam" id="3.90.650.10:FF:000010">
    <property type="entry name" value="Selenide, water dikinase"/>
    <property type="match status" value="1"/>
</dbReference>
<keyword evidence="7" id="KW-0460">Magnesium</keyword>
<evidence type="ECO:0000256" key="6">
    <source>
        <dbReference type="ARBA" id="ARBA00022840"/>
    </source>
</evidence>
<dbReference type="Pfam" id="PF00586">
    <property type="entry name" value="AIRS"/>
    <property type="match status" value="1"/>
</dbReference>
<dbReference type="Gene3D" id="3.30.1330.10">
    <property type="entry name" value="PurM-like, N-terminal domain"/>
    <property type="match status" value="1"/>
</dbReference>
<dbReference type="SUPFAM" id="SSF56042">
    <property type="entry name" value="PurM C-terminal domain-like"/>
    <property type="match status" value="1"/>
</dbReference>
<dbReference type="InterPro" id="IPR036676">
    <property type="entry name" value="PurM-like_C_sf"/>
</dbReference>
<evidence type="ECO:0000256" key="10">
    <source>
        <dbReference type="ARBA" id="ARBA00077475"/>
    </source>
</evidence>
<keyword evidence="8" id="KW-0711">Selenium</keyword>
<dbReference type="NCBIfam" id="TIGR00476">
    <property type="entry name" value="selD"/>
    <property type="match status" value="1"/>
</dbReference>
<evidence type="ECO:0000256" key="9">
    <source>
        <dbReference type="ARBA" id="ARBA00068713"/>
    </source>
</evidence>
<dbReference type="PANTHER" id="PTHR10256:SF0">
    <property type="entry name" value="INACTIVE SELENIDE, WATER DIKINASE-LIKE PROTEIN-RELATED"/>
    <property type="match status" value="1"/>
</dbReference>
<dbReference type="SUPFAM" id="SSF55326">
    <property type="entry name" value="PurM N-terminal domain-like"/>
    <property type="match status" value="1"/>
</dbReference>
<name>A0A7S4IDY6_9EUKA</name>
<evidence type="ECO:0000313" key="13">
    <source>
        <dbReference type="EMBL" id="CAE2226583.1"/>
    </source>
</evidence>
<dbReference type="GO" id="GO:0016260">
    <property type="term" value="P:selenocysteine biosynthetic process"/>
    <property type="evidence" value="ECO:0007669"/>
    <property type="project" value="TreeGrafter"/>
</dbReference>
<comment type="cofactor">
    <cofactor evidence="1">
        <name>Mg(2+)</name>
        <dbReference type="ChEBI" id="CHEBI:18420"/>
    </cofactor>
</comment>
<accession>A0A7S4IDY6</accession>
<dbReference type="AlphaFoldDB" id="A0A7S4IDY6"/>
<protein>
    <recommendedName>
        <fullName evidence="9">Selenide, water dikinase</fullName>
    </recommendedName>
    <alternativeName>
        <fullName evidence="10">Selenophosphate synthetase 2</fullName>
    </alternativeName>
</protein>
<feature type="domain" description="PurM-like N-terminal" evidence="11">
    <location>
        <begin position="2"/>
        <end position="110"/>
    </location>
</feature>
<evidence type="ECO:0000259" key="12">
    <source>
        <dbReference type="Pfam" id="PF02769"/>
    </source>
</evidence>
<dbReference type="InterPro" id="IPR036921">
    <property type="entry name" value="PurM-like_N_sf"/>
</dbReference>
<dbReference type="Gene3D" id="3.90.650.10">
    <property type="entry name" value="PurM-like C-terminal domain"/>
    <property type="match status" value="1"/>
</dbReference>
<sequence>MDCSIVPLRHGNLSLISTTDFFYPLVDDPYMQGKIGCANVLSDLYAMGIYNCDNMLMILAASRDMNERERNICTKEMIRGFNDLAKEAETEITGGQTVMNPWPIIGGVATSVCTEEEFIRPELLEVGDVIVLTKPLGTQVAVNAHQWLALDNQYWKQIKDITTPEDVKNAYETAMYSMARLNRNGAKLMLKYGAHGATDVTGFGILGHANNLAENQSAPMNIEIHTLPIIKKMAEVEKQVKLFKLMEGFSAETSGGLLVCLPEANAQQFIDEIQELDNKAAWIVGRVVENTTGNKNSACIAEDVSIIEV</sequence>
<evidence type="ECO:0000259" key="11">
    <source>
        <dbReference type="Pfam" id="PF00586"/>
    </source>
</evidence>
<dbReference type="GO" id="GO:0004756">
    <property type="term" value="F:selenide, water dikinase activity"/>
    <property type="evidence" value="ECO:0007669"/>
    <property type="project" value="TreeGrafter"/>
</dbReference>
<dbReference type="InterPro" id="IPR004536">
    <property type="entry name" value="SPS/SelD"/>
</dbReference>
<evidence type="ECO:0000256" key="7">
    <source>
        <dbReference type="ARBA" id="ARBA00022842"/>
    </source>
</evidence>
<dbReference type="EMBL" id="HBKP01016029">
    <property type="protein sequence ID" value="CAE2226583.1"/>
    <property type="molecule type" value="Transcribed_RNA"/>
</dbReference>
<organism evidence="13">
    <name type="scientific">Vannella robusta</name>
    <dbReference type="NCBI Taxonomy" id="1487602"/>
    <lineage>
        <taxon>Eukaryota</taxon>
        <taxon>Amoebozoa</taxon>
        <taxon>Discosea</taxon>
        <taxon>Flabellinia</taxon>
        <taxon>Vannellidae</taxon>
        <taxon>Vannella</taxon>
    </lineage>
</organism>
<evidence type="ECO:0000256" key="2">
    <source>
        <dbReference type="ARBA" id="ARBA00022679"/>
    </source>
</evidence>
<evidence type="ECO:0000256" key="3">
    <source>
        <dbReference type="ARBA" id="ARBA00022723"/>
    </source>
</evidence>